<reference evidence="2" key="1">
    <citation type="journal article" date="2014" name="BMC Genomics">
        <title>Genome characteristics reveal the impact of lichenization on lichen-forming fungus Endocarpon pusillum Hedwig (Verrucariales, Ascomycota).</title>
        <authorList>
            <person name="Wang Y.-Y."/>
            <person name="Liu B."/>
            <person name="Zhang X.-Y."/>
            <person name="Zhou Q.-M."/>
            <person name="Zhang T."/>
            <person name="Li H."/>
            <person name="Yu Y.-F."/>
            <person name="Zhang X.-L."/>
            <person name="Hao X.-Y."/>
            <person name="Wang M."/>
            <person name="Wang L."/>
            <person name="Wei J.-C."/>
        </authorList>
    </citation>
    <scope>NUCLEOTIDE SEQUENCE [LARGE SCALE GENOMIC DNA]</scope>
    <source>
        <strain evidence="2">Z07020 / HMAS-L-300199</strain>
    </source>
</reference>
<dbReference type="eggNOG" id="ENOG502S8NQ">
    <property type="taxonomic scope" value="Eukaryota"/>
</dbReference>
<organism evidence="1 2">
    <name type="scientific">Endocarpon pusillum (strain Z07020 / HMAS-L-300199)</name>
    <name type="common">Lichen-forming fungus</name>
    <dbReference type="NCBI Taxonomy" id="1263415"/>
    <lineage>
        <taxon>Eukaryota</taxon>
        <taxon>Fungi</taxon>
        <taxon>Dikarya</taxon>
        <taxon>Ascomycota</taxon>
        <taxon>Pezizomycotina</taxon>
        <taxon>Eurotiomycetes</taxon>
        <taxon>Chaetothyriomycetidae</taxon>
        <taxon>Verrucariales</taxon>
        <taxon>Verrucariaceae</taxon>
        <taxon>Endocarpon</taxon>
    </lineage>
</organism>
<proteinExistence type="predicted"/>
<dbReference type="PANTHER" id="PTHR35006:SF2">
    <property type="entry name" value="GLYOXALASE FAMILY PROTEIN (AFU_ORTHOLOGUE AFUA_5G14830)"/>
    <property type="match status" value="1"/>
</dbReference>
<sequence length="160" mass="18187">MGNIAHFNIVCAASEFDRVLAFYLAALKPLGYKEMKRPVENFVGLGNGYIADFWIGAKKGCEKISIEDRKQIGCHFAFWGKDFTAVHAFHAAGLKAGGTDNGKAGYRPKYSKLYYGAFIIDPLGNNVEVMCIYPPWMQWWWWRSWLPGGKVLEPENRKED</sequence>
<dbReference type="InterPro" id="IPR029068">
    <property type="entry name" value="Glyas_Bleomycin-R_OHBP_Dase"/>
</dbReference>
<evidence type="ECO:0008006" key="3">
    <source>
        <dbReference type="Google" id="ProtNLM"/>
    </source>
</evidence>
<name>U1G590_ENDPU</name>
<keyword evidence="2" id="KW-1185">Reference proteome</keyword>
<dbReference type="Proteomes" id="UP000019373">
    <property type="component" value="Unassembled WGS sequence"/>
</dbReference>
<dbReference type="OMA" id="DHISIGV"/>
<dbReference type="RefSeq" id="XP_007801878.1">
    <property type="nucleotide sequence ID" value="XM_007803687.1"/>
</dbReference>
<dbReference type="AlphaFoldDB" id="U1G590"/>
<dbReference type="EMBL" id="KE721096">
    <property type="protein sequence ID" value="ERF72502.1"/>
    <property type="molecule type" value="Genomic_DNA"/>
</dbReference>
<evidence type="ECO:0000313" key="2">
    <source>
        <dbReference type="Proteomes" id="UP000019373"/>
    </source>
</evidence>
<gene>
    <name evidence="1" type="ORF">EPUS_07711</name>
</gene>
<dbReference type="GeneID" id="19242591"/>
<dbReference type="SUPFAM" id="SSF54593">
    <property type="entry name" value="Glyoxalase/Bleomycin resistance protein/Dihydroxybiphenyl dioxygenase"/>
    <property type="match status" value="1"/>
</dbReference>
<dbReference type="CDD" id="cd07262">
    <property type="entry name" value="VOC_like"/>
    <property type="match status" value="1"/>
</dbReference>
<dbReference type="OrthoDB" id="10249419at2759"/>
<dbReference type="PANTHER" id="PTHR35006">
    <property type="entry name" value="GLYOXALASE FAMILY PROTEIN (AFU_ORTHOLOGUE AFUA_5G14830)"/>
    <property type="match status" value="1"/>
</dbReference>
<dbReference type="HOGENOM" id="CLU_046006_6_1_1"/>
<protein>
    <recommendedName>
        <fullName evidence="3">VOC domain-containing protein</fullName>
    </recommendedName>
</protein>
<evidence type="ECO:0000313" key="1">
    <source>
        <dbReference type="EMBL" id="ERF72502.1"/>
    </source>
</evidence>
<accession>U1G590</accession>
<dbReference type="Gene3D" id="3.10.180.10">
    <property type="entry name" value="2,3-Dihydroxybiphenyl 1,2-Dioxygenase, domain 1"/>
    <property type="match status" value="1"/>
</dbReference>